<comment type="subcellular location">
    <subcellularLocation>
        <location evidence="1">Golgi apparatus membrane</location>
        <topology evidence="1">Single-pass type II membrane protein</topology>
    </subcellularLocation>
</comment>
<sequence>MTMRKKNWRTKTTCVILFVLVLAFQIKYSSIVRSKLTHAHKKANPVPEIKQLEVTELESNPSEQSPPTKRQISCDRSHYHYDICTIHVATVLDPTISTFFIQHRTTVDPNPTAMKIRPYPRKFDSIAMSRIKELTITSGAPIPSCHVMHESPAMVFSAGGYTGNFFHEFNDGFIPLFITLNSLFHRQDDGDVVLVISKARDWWVSKYANLLGQFSKHPIVDLDNDNATHCFPSATLGLVSHGFMTIKPELIPNSKSLHHFHAFLSKAYDANNVPFNSPPQNARPRLVLVNRSSGDGRLLLNLEEVKLEIERVGFDVVMFEPKPSTPLDKAFALIGSSHAMVGIHGAALTHLLFLKPGSLFIQVVPLGLELVAELCFGNPARGMGLDYREYKIRVEESSLIEKYSKEDMMIKDPVAFLSGKPWSKSTMDIYLKEQNVRLDLVRFRKYLKKAYNKARLFI</sequence>
<reference evidence="6" key="1">
    <citation type="journal article" date="2019" name="Toxins">
        <title>Detection of Abrin-Like and Prepropulchellin-Like Toxin Genes and Transcripts Using Whole Genome Sequencing and Full-Length Transcript Sequencing of Abrus precatorius.</title>
        <authorList>
            <person name="Hovde B.T."/>
            <person name="Daligault H.E."/>
            <person name="Hanschen E.R."/>
            <person name="Kunde Y.A."/>
            <person name="Johnson M.B."/>
            <person name="Starkenburg S.R."/>
            <person name="Johnson S.L."/>
        </authorList>
    </citation>
    <scope>NUCLEOTIDE SEQUENCE [LARGE SCALE GENOMIC DNA]</scope>
</reference>
<keyword evidence="2" id="KW-0328">Glycosyltransferase</keyword>
<dbReference type="InterPro" id="IPR049625">
    <property type="entry name" value="Glyco_transf_61_cat"/>
</dbReference>
<dbReference type="GO" id="GO:0000139">
    <property type="term" value="C:Golgi membrane"/>
    <property type="evidence" value="ECO:0007669"/>
    <property type="project" value="UniProtKB-SubCell"/>
</dbReference>
<evidence type="ECO:0000256" key="1">
    <source>
        <dbReference type="ARBA" id="ARBA00004323"/>
    </source>
</evidence>
<keyword evidence="4" id="KW-0325">Glycoprotein</keyword>
<reference evidence="7" key="2">
    <citation type="submission" date="2025-08" db="UniProtKB">
        <authorList>
            <consortium name="RefSeq"/>
        </authorList>
    </citation>
    <scope>IDENTIFICATION</scope>
    <source>
        <tissue evidence="7">Young leaves</tissue>
    </source>
</reference>
<evidence type="ECO:0000256" key="2">
    <source>
        <dbReference type="ARBA" id="ARBA00022676"/>
    </source>
</evidence>
<name>A0A8B8M2L9_ABRPR</name>
<dbReference type="GeneID" id="113870384"/>
<protein>
    <submittedName>
        <fullName evidence="7">Alpha-1,3-arabinosyltransferase XAT3-like</fullName>
    </submittedName>
</protein>
<feature type="domain" description="Glycosyltransferase 61 catalytic" evidence="5">
    <location>
        <begin position="250"/>
        <end position="359"/>
    </location>
</feature>
<proteinExistence type="predicted"/>
<evidence type="ECO:0000256" key="3">
    <source>
        <dbReference type="ARBA" id="ARBA00022679"/>
    </source>
</evidence>
<organism evidence="6 7">
    <name type="scientific">Abrus precatorius</name>
    <name type="common">Indian licorice</name>
    <name type="synonym">Glycine abrus</name>
    <dbReference type="NCBI Taxonomy" id="3816"/>
    <lineage>
        <taxon>Eukaryota</taxon>
        <taxon>Viridiplantae</taxon>
        <taxon>Streptophyta</taxon>
        <taxon>Embryophyta</taxon>
        <taxon>Tracheophyta</taxon>
        <taxon>Spermatophyta</taxon>
        <taxon>Magnoliopsida</taxon>
        <taxon>eudicotyledons</taxon>
        <taxon>Gunneridae</taxon>
        <taxon>Pentapetalae</taxon>
        <taxon>rosids</taxon>
        <taxon>fabids</taxon>
        <taxon>Fabales</taxon>
        <taxon>Fabaceae</taxon>
        <taxon>Papilionoideae</taxon>
        <taxon>50 kb inversion clade</taxon>
        <taxon>NPAAA clade</taxon>
        <taxon>indigoferoid/millettioid clade</taxon>
        <taxon>Abreae</taxon>
        <taxon>Abrus</taxon>
    </lineage>
</organism>
<keyword evidence="6" id="KW-1185">Reference proteome</keyword>
<dbReference type="PANTHER" id="PTHR20961">
    <property type="entry name" value="GLYCOSYLTRANSFERASE"/>
    <property type="match status" value="1"/>
</dbReference>
<dbReference type="Proteomes" id="UP000694853">
    <property type="component" value="Unplaced"/>
</dbReference>
<dbReference type="PANTHER" id="PTHR20961:SF98">
    <property type="entry name" value="GLYCOSYLTRANSFERASE"/>
    <property type="match status" value="1"/>
</dbReference>
<dbReference type="OrthoDB" id="529273at2759"/>
<gene>
    <name evidence="7" type="primary">LOC113870384</name>
</gene>
<evidence type="ECO:0000256" key="4">
    <source>
        <dbReference type="ARBA" id="ARBA00023180"/>
    </source>
</evidence>
<dbReference type="Pfam" id="PF04577">
    <property type="entry name" value="Glyco_transf_61"/>
    <property type="match status" value="1"/>
</dbReference>
<dbReference type="AlphaFoldDB" id="A0A8B8M2L9"/>
<dbReference type="RefSeq" id="XP_027362780.1">
    <property type="nucleotide sequence ID" value="XM_027506979.1"/>
</dbReference>
<dbReference type="GO" id="GO:0016763">
    <property type="term" value="F:pentosyltransferase activity"/>
    <property type="evidence" value="ECO:0007669"/>
    <property type="project" value="UniProtKB-ARBA"/>
</dbReference>
<evidence type="ECO:0000313" key="6">
    <source>
        <dbReference type="Proteomes" id="UP000694853"/>
    </source>
</evidence>
<evidence type="ECO:0000259" key="5">
    <source>
        <dbReference type="Pfam" id="PF04577"/>
    </source>
</evidence>
<keyword evidence="3" id="KW-0808">Transferase</keyword>
<accession>A0A8B8M2L9</accession>
<evidence type="ECO:0000313" key="7">
    <source>
        <dbReference type="RefSeq" id="XP_027362780.1"/>
    </source>
</evidence>
<dbReference type="KEGG" id="aprc:113870384"/>
<dbReference type="InterPro" id="IPR007657">
    <property type="entry name" value="Glycosyltransferase_61"/>
</dbReference>